<dbReference type="RefSeq" id="WP_386196921.1">
    <property type="nucleotide sequence ID" value="NZ_JBHSBC010000058.1"/>
</dbReference>
<proteinExistence type="predicted"/>
<reference evidence="2" key="1">
    <citation type="journal article" date="2019" name="Int. J. Syst. Evol. Microbiol.">
        <title>The Global Catalogue of Microorganisms (GCM) 10K type strain sequencing project: providing services to taxonomists for standard genome sequencing and annotation.</title>
        <authorList>
            <consortium name="The Broad Institute Genomics Platform"/>
            <consortium name="The Broad Institute Genome Sequencing Center for Infectious Disease"/>
            <person name="Wu L."/>
            <person name="Ma J."/>
        </authorList>
    </citation>
    <scope>NUCLEOTIDE SEQUENCE [LARGE SCALE GENOMIC DNA]</scope>
    <source>
        <strain evidence="2">TBRC 7912</strain>
    </source>
</reference>
<dbReference type="EMBL" id="JBHSBC010000058">
    <property type="protein sequence ID" value="MFC3986585.1"/>
    <property type="molecule type" value="Genomic_DNA"/>
</dbReference>
<keyword evidence="2" id="KW-1185">Reference proteome</keyword>
<dbReference type="Proteomes" id="UP001595698">
    <property type="component" value="Unassembled WGS sequence"/>
</dbReference>
<evidence type="ECO:0000313" key="2">
    <source>
        <dbReference type="Proteomes" id="UP001595698"/>
    </source>
</evidence>
<protein>
    <recommendedName>
        <fullName evidence="3">FCD domain-containing protein</fullName>
    </recommendedName>
</protein>
<comment type="caution">
    <text evidence="1">The sequence shown here is derived from an EMBL/GenBank/DDBJ whole genome shotgun (WGS) entry which is preliminary data.</text>
</comment>
<accession>A0ABV8FG05</accession>
<evidence type="ECO:0000313" key="1">
    <source>
        <dbReference type="EMBL" id="MFC3986585.1"/>
    </source>
</evidence>
<name>A0ABV8FG05_9ACTN</name>
<evidence type="ECO:0008006" key="3">
    <source>
        <dbReference type="Google" id="ProtNLM"/>
    </source>
</evidence>
<organism evidence="1 2">
    <name type="scientific">Streptosporangium jomthongense</name>
    <dbReference type="NCBI Taxonomy" id="1193683"/>
    <lineage>
        <taxon>Bacteria</taxon>
        <taxon>Bacillati</taxon>
        <taxon>Actinomycetota</taxon>
        <taxon>Actinomycetes</taxon>
        <taxon>Streptosporangiales</taxon>
        <taxon>Streptosporangiaceae</taxon>
        <taxon>Streptosporangium</taxon>
    </lineage>
</organism>
<sequence>MLDTIESNGGLAGLVAEREALAAFHGDNYLPLLERFYRSHRGLLLRLVDVLVLEPASADRRLLEALQFVRVNATRTSEFIGDEYTVEEDVVDETTGEISAVTVRRHVDVSFAPEA</sequence>
<gene>
    <name evidence="1" type="ORF">ACFOYY_41080</name>
</gene>